<dbReference type="AlphaFoldDB" id="A0A0N4UGV6"/>
<keyword evidence="4" id="KW-1185">Reference proteome</keyword>
<dbReference type="SUPFAM" id="SSF55394">
    <property type="entry name" value="Bactericidal permeability-increasing protein, BPI"/>
    <property type="match status" value="1"/>
</dbReference>
<reference evidence="5" key="1">
    <citation type="submission" date="2017-02" db="UniProtKB">
        <authorList>
            <consortium name="WormBaseParasite"/>
        </authorList>
    </citation>
    <scope>IDENTIFICATION</scope>
</reference>
<dbReference type="PANTHER" id="PTHR10504">
    <property type="entry name" value="BACTERICIDAL PERMEABILITY-INCREASING BPI PROTEIN-RELATED"/>
    <property type="match status" value="1"/>
</dbReference>
<evidence type="ECO:0000313" key="3">
    <source>
        <dbReference type="Proteomes" id="UP000038040"/>
    </source>
</evidence>
<dbReference type="Gene3D" id="3.15.20.10">
    <property type="entry name" value="Bactericidal permeability-increasing protein, domain 2"/>
    <property type="match status" value="1"/>
</dbReference>
<dbReference type="SMART" id="SM00329">
    <property type="entry name" value="BPI2"/>
    <property type="match status" value="1"/>
</dbReference>
<dbReference type="STRING" id="318479.A0A0N4UGV6"/>
<dbReference type="WBParaSite" id="DME_0000674401-mRNA-1">
    <property type="protein sequence ID" value="DME_0000674401-mRNA-1"/>
    <property type="gene ID" value="DME_0000674401"/>
</dbReference>
<dbReference type="InterPro" id="IPR032942">
    <property type="entry name" value="BPI/LBP/Plunc"/>
</dbReference>
<evidence type="ECO:0000313" key="5">
    <source>
        <dbReference type="WBParaSite" id="DME_0000674401-mRNA-1"/>
    </source>
</evidence>
<dbReference type="GO" id="GO:0005615">
    <property type="term" value="C:extracellular space"/>
    <property type="evidence" value="ECO:0007669"/>
    <property type="project" value="TreeGrafter"/>
</dbReference>
<dbReference type="OrthoDB" id="10255543at2759"/>
<feature type="domain" description="Lipid-binding serum glycoprotein C-terminal" evidence="1">
    <location>
        <begin position="140"/>
        <end position="349"/>
    </location>
</feature>
<name>A0A0N4UGV6_DRAME</name>
<dbReference type="Proteomes" id="UP000038040">
    <property type="component" value="Unplaced"/>
</dbReference>
<dbReference type="InterPro" id="IPR017943">
    <property type="entry name" value="Bactericidal_perm-incr_a/b_dom"/>
</dbReference>
<protein>
    <submittedName>
        <fullName evidence="5">BPI2 domain-containing protein</fullName>
    </submittedName>
</protein>
<sequence>MGNEYYGSATLIIKRAIVELMFAAAINSDGHLRNELEYCKIPNSQVHLNYTAIDAVTILCSNFIVELMPIVANHLLNTPLSAALFDYYFLNYGLVEPIQYLNDSILLKHRGNTFGILRKGNHRFNDFRLPYRTPQLQIPSSNGGMVDFYLSNYTISSLFFWMDQYRKFDYEVSAESMNNSLSGYLRTECNEDEICAGTLFPALAVQFPKGIVKINTYTTTYPRISIRKDQATVSLWSRIDAHAQQINRTNRFLTAGMFAELVFKKPTFINYTFNANLEIIKFKVFGVVSGIAGVDATSLEFLVGALNELIIAEDVAKKLQNGITMPIVFDLPQKSSQVTFENGRIQISVDFRLENESYSVAESKDEDYYDNI</sequence>
<reference evidence="2 4" key="2">
    <citation type="submission" date="2018-11" db="EMBL/GenBank/DDBJ databases">
        <authorList>
            <consortium name="Pathogen Informatics"/>
        </authorList>
    </citation>
    <scope>NUCLEOTIDE SEQUENCE [LARGE SCALE GENOMIC DNA]</scope>
</reference>
<evidence type="ECO:0000259" key="1">
    <source>
        <dbReference type="SMART" id="SM00329"/>
    </source>
</evidence>
<dbReference type="GO" id="GO:0008289">
    <property type="term" value="F:lipid binding"/>
    <property type="evidence" value="ECO:0007669"/>
    <property type="project" value="InterPro"/>
</dbReference>
<gene>
    <name evidence="2" type="ORF">DME_LOCUS1358</name>
</gene>
<dbReference type="Pfam" id="PF02886">
    <property type="entry name" value="LBP_BPI_CETP_C"/>
    <property type="match status" value="1"/>
</dbReference>
<proteinExistence type="predicted"/>
<dbReference type="PANTHER" id="PTHR10504:SF133">
    <property type="entry name" value="LIPID-BINDING SERUM GLYCOPROTEIN C-TERMINAL DOMAIN-CONTAINING PROTEIN"/>
    <property type="match status" value="1"/>
</dbReference>
<evidence type="ECO:0000313" key="2">
    <source>
        <dbReference type="EMBL" id="VDN51385.1"/>
    </source>
</evidence>
<dbReference type="InterPro" id="IPR001124">
    <property type="entry name" value="Lipid-bd_serum_glycop_C"/>
</dbReference>
<evidence type="ECO:0000313" key="4">
    <source>
        <dbReference type="Proteomes" id="UP000274756"/>
    </source>
</evidence>
<organism evidence="3 5">
    <name type="scientific">Dracunculus medinensis</name>
    <name type="common">Guinea worm</name>
    <dbReference type="NCBI Taxonomy" id="318479"/>
    <lineage>
        <taxon>Eukaryota</taxon>
        <taxon>Metazoa</taxon>
        <taxon>Ecdysozoa</taxon>
        <taxon>Nematoda</taxon>
        <taxon>Chromadorea</taxon>
        <taxon>Rhabditida</taxon>
        <taxon>Spirurina</taxon>
        <taxon>Dracunculoidea</taxon>
        <taxon>Dracunculidae</taxon>
        <taxon>Dracunculus</taxon>
    </lineage>
</organism>
<accession>A0A0N4UGV6</accession>
<dbReference type="EMBL" id="UYYG01000019">
    <property type="protein sequence ID" value="VDN51385.1"/>
    <property type="molecule type" value="Genomic_DNA"/>
</dbReference>
<dbReference type="Proteomes" id="UP000274756">
    <property type="component" value="Unassembled WGS sequence"/>
</dbReference>